<sequence length="57" mass="6254">MLIRILIITFVVAYVIWFISNRVLGKNLTLAKVVAVTLVATSAVYLLLGILSHLIEG</sequence>
<keyword evidence="1" id="KW-0472">Membrane</keyword>
<organism evidence="2 3">
    <name type="scientific">Candidatus Thiodubiliella endoseptemdiera</name>
    <dbReference type="NCBI Taxonomy" id="2738886"/>
    <lineage>
        <taxon>Bacteria</taxon>
        <taxon>Pseudomonadati</taxon>
        <taxon>Pseudomonadota</taxon>
        <taxon>Gammaproteobacteria</taxon>
        <taxon>Candidatus Pseudothioglobaceae</taxon>
        <taxon>Candidatus Thiodubiliella</taxon>
    </lineage>
</organism>
<name>A0A853EYQ9_9GAMM</name>
<gene>
    <name evidence="2" type="ORF">H0A76_00715</name>
</gene>
<proteinExistence type="predicted"/>
<dbReference type="RefSeq" id="WP_369177820.1">
    <property type="nucleotide sequence ID" value="NZ_OZ156463.1"/>
</dbReference>
<accession>A0A853EYQ9</accession>
<dbReference type="Proteomes" id="UP000568751">
    <property type="component" value="Unassembled WGS sequence"/>
</dbReference>
<evidence type="ECO:0000313" key="2">
    <source>
        <dbReference type="EMBL" id="NYT26552.1"/>
    </source>
</evidence>
<evidence type="ECO:0000256" key="1">
    <source>
        <dbReference type="SAM" id="Phobius"/>
    </source>
</evidence>
<evidence type="ECO:0000313" key="3">
    <source>
        <dbReference type="Proteomes" id="UP000568751"/>
    </source>
</evidence>
<dbReference type="AlphaFoldDB" id="A0A853EYQ9"/>
<dbReference type="EMBL" id="JACCHT010000001">
    <property type="protein sequence ID" value="NYT26552.1"/>
    <property type="molecule type" value="Genomic_DNA"/>
</dbReference>
<feature type="transmembrane region" description="Helical" evidence="1">
    <location>
        <begin position="6"/>
        <end position="24"/>
    </location>
</feature>
<keyword evidence="1" id="KW-0812">Transmembrane</keyword>
<keyword evidence="1" id="KW-1133">Transmembrane helix</keyword>
<feature type="transmembrane region" description="Helical" evidence="1">
    <location>
        <begin position="33"/>
        <end position="55"/>
    </location>
</feature>
<comment type="caution">
    <text evidence="2">The sequence shown here is derived from an EMBL/GenBank/DDBJ whole genome shotgun (WGS) entry which is preliminary data.</text>
</comment>
<reference evidence="2 3" key="1">
    <citation type="submission" date="2020-05" db="EMBL/GenBank/DDBJ databases">
        <title>Horizontal transmission and recombination maintain forever young bacterial symbiont genomes.</title>
        <authorList>
            <person name="Russell S.L."/>
            <person name="Pepper-Tunick E."/>
            <person name="Svedberg J."/>
            <person name="Byrne A."/>
            <person name="Ruelas Castillo J."/>
            <person name="Vollmers C."/>
            <person name="Beinart R.A."/>
            <person name="Corbett-Detig R."/>
        </authorList>
    </citation>
    <scope>NUCLEOTIDE SEQUENCE [LARGE SCALE GENOMIC DNA]</scope>
    <source>
        <strain evidence="2">455</strain>
    </source>
</reference>
<protein>
    <submittedName>
        <fullName evidence="2">Uncharacterized protein</fullName>
    </submittedName>
</protein>